<gene>
    <name evidence="1" type="ORF">QFC21_000625</name>
</gene>
<reference evidence="1" key="1">
    <citation type="submission" date="2023-04" db="EMBL/GenBank/DDBJ databases">
        <title>Draft Genome sequencing of Naganishia species isolated from polar environments using Oxford Nanopore Technology.</title>
        <authorList>
            <person name="Leo P."/>
            <person name="Venkateswaran K."/>
        </authorList>
    </citation>
    <scope>NUCLEOTIDE SEQUENCE</scope>
    <source>
        <strain evidence="1">MNA-CCFEE 5423</strain>
    </source>
</reference>
<dbReference type="Proteomes" id="UP001227268">
    <property type="component" value="Unassembled WGS sequence"/>
</dbReference>
<dbReference type="EMBL" id="JASBWT010000001">
    <property type="protein sequence ID" value="KAJ9109296.1"/>
    <property type="molecule type" value="Genomic_DNA"/>
</dbReference>
<proteinExistence type="predicted"/>
<comment type="caution">
    <text evidence="1">The sequence shown here is derived from an EMBL/GenBank/DDBJ whole genome shotgun (WGS) entry which is preliminary data.</text>
</comment>
<organism evidence="1 2">
    <name type="scientific">Naganishia friedmannii</name>
    <dbReference type="NCBI Taxonomy" id="89922"/>
    <lineage>
        <taxon>Eukaryota</taxon>
        <taxon>Fungi</taxon>
        <taxon>Dikarya</taxon>
        <taxon>Basidiomycota</taxon>
        <taxon>Agaricomycotina</taxon>
        <taxon>Tremellomycetes</taxon>
        <taxon>Filobasidiales</taxon>
        <taxon>Filobasidiaceae</taxon>
        <taxon>Naganishia</taxon>
    </lineage>
</organism>
<evidence type="ECO:0000313" key="2">
    <source>
        <dbReference type="Proteomes" id="UP001227268"/>
    </source>
</evidence>
<accession>A0ACC2WD04</accession>
<protein>
    <submittedName>
        <fullName evidence="1">Uncharacterized protein</fullName>
    </submittedName>
</protein>
<keyword evidence="2" id="KW-1185">Reference proteome</keyword>
<evidence type="ECO:0000313" key="1">
    <source>
        <dbReference type="EMBL" id="KAJ9109296.1"/>
    </source>
</evidence>
<sequence>MGSKAIKMGLDAEFENMAASLGIELTCEYKARRKLQVGPRPAVGKLHQRNQRELTLHPEYCSRYEGGNGSYNGVPYDPVIYSSNDSSGPQQGHPFENSTAVTQLSQYLPYDAQQEGWQPDINYRPSPTHSDSHTEALVTNDQTLPAGPMINQQRQESMVAMSQVGSTKNIPLMGMVPEQQLRLAYYRNLDAYRKSIQQGQPPRGKHKYSKTIVK</sequence>
<name>A0ACC2WD04_9TREE</name>